<dbReference type="Proteomes" id="UP001598130">
    <property type="component" value="Unassembled WGS sequence"/>
</dbReference>
<evidence type="ECO:0000313" key="3">
    <source>
        <dbReference type="Proteomes" id="UP001598130"/>
    </source>
</evidence>
<comment type="caution">
    <text evidence="2">The sequence shown here is derived from an EMBL/GenBank/DDBJ whole genome shotgun (WGS) entry which is preliminary data.</text>
</comment>
<reference evidence="2 3" key="1">
    <citation type="submission" date="2022-09" db="EMBL/GenBank/DDBJ databases">
        <title>New species of Phenylobacterium.</title>
        <authorList>
            <person name="Mieszkin S."/>
        </authorList>
    </citation>
    <scope>NUCLEOTIDE SEQUENCE [LARGE SCALE GENOMIC DNA]</scope>
    <source>
        <strain evidence="2 3">HK31-G</strain>
    </source>
</reference>
<sequence length="151" mass="16530">MSMRVPILSALAASAFLAAGPPASAQPVTQHVEDARLHYLRKDHLCELRLGGFIGLTKPENNPTQADLDLMREIYAVADRIIYDAEILAKQVGPEADKRVIDELLPGWYAALKHGDGQPDKAAILRADLTPGLRDCVEHAQTLPKPPASWY</sequence>
<gene>
    <name evidence="2" type="ORF">OCL97_13630</name>
</gene>
<name>A0ABW6CSV5_9CAUL</name>
<feature type="chain" id="PRO_5046559201" description="Secreted protein" evidence="1">
    <location>
        <begin position="26"/>
        <end position="151"/>
    </location>
</feature>
<organism evidence="2 3">
    <name type="scientific">Phenylobacterium ferrooxidans</name>
    <dbReference type="NCBI Taxonomy" id="2982689"/>
    <lineage>
        <taxon>Bacteria</taxon>
        <taxon>Pseudomonadati</taxon>
        <taxon>Pseudomonadota</taxon>
        <taxon>Alphaproteobacteria</taxon>
        <taxon>Caulobacterales</taxon>
        <taxon>Caulobacteraceae</taxon>
        <taxon>Phenylobacterium</taxon>
    </lineage>
</organism>
<keyword evidence="1" id="KW-0732">Signal</keyword>
<feature type="signal peptide" evidence="1">
    <location>
        <begin position="1"/>
        <end position="25"/>
    </location>
</feature>
<dbReference type="EMBL" id="JAOTJD010000025">
    <property type="protein sequence ID" value="MFD3264997.1"/>
    <property type="molecule type" value="Genomic_DNA"/>
</dbReference>
<evidence type="ECO:0000256" key="1">
    <source>
        <dbReference type="SAM" id="SignalP"/>
    </source>
</evidence>
<proteinExistence type="predicted"/>
<protein>
    <recommendedName>
        <fullName evidence="4">Secreted protein</fullName>
    </recommendedName>
</protein>
<evidence type="ECO:0000313" key="2">
    <source>
        <dbReference type="EMBL" id="MFD3264997.1"/>
    </source>
</evidence>
<dbReference type="RefSeq" id="WP_377370518.1">
    <property type="nucleotide sequence ID" value="NZ_JAOTJD010000025.1"/>
</dbReference>
<accession>A0ABW6CSV5</accession>
<keyword evidence="3" id="KW-1185">Reference proteome</keyword>
<evidence type="ECO:0008006" key="4">
    <source>
        <dbReference type="Google" id="ProtNLM"/>
    </source>
</evidence>